<proteinExistence type="inferred from homology"/>
<keyword evidence="13" id="KW-1133">Transmembrane helix</keyword>
<dbReference type="InterPro" id="IPR026627">
    <property type="entry name" value="NDUFB2_animal"/>
</dbReference>
<evidence type="ECO:0000256" key="1">
    <source>
        <dbReference type="ARBA" id="ARBA00003195"/>
    </source>
</evidence>
<comment type="similarity">
    <text evidence="3">Belongs to the complex I NDUFB2 subunit family.</text>
</comment>
<dbReference type="GO" id="GO:0005743">
    <property type="term" value="C:mitochondrial inner membrane"/>
    <property type="evidence" value="ECO:0007669"/>
    <property type="project" value="UniProtKB-SubCell"/>
</dbReference>
<protein>
    <submittedName>
        <fullName evidence="14">Uncharacterized protein</fullName>
    </submittedName>
</protein>
<feature type="transmembrane region" description="Helical" evidence="13">
    <location>
        <begin position="119"/>
        <end position="137"/>
    </location>
</feature>
<keyword evidence="8" id="KW-0809">Transit peptide</keyword>
<evidence type="ECO:0000256" key="3">
    <source>
        <dbReference type="ARBA" id="ARBA00005923"/>
    </source>
</evidence>
<keyword evidence="10" id="KW-0496">Mitochondrion</keyword>
<dbReference type="AlphaFoldDB" id="A0A815S8M6"/>
<dbReference type="Pfam" id="PF14813">
    <property type="entry name" value="NADH_B2"/>
    <property type="match status" value="1"/>
</dbReference>
<comment type="subcellular location">
    <subcellularLocation>
        <location evidence="2">Mitochondrion inner membrane</location>
        <topology evidence="2">Peripheral membrane protein</topology>
        <orientation evidence="2">Matrix side</orientation>
    </subcellularLocation>
</comment>
<evidence type="ECO:0000313" key="15">
    <source>
        <dbReference type="Proteomes" id="UP000663828"/>
    </source>
</evidence>
<keyword evidence="11 13" id="KW-0472">Membrane</keyword>
<dbReference type="PANTHER" id="PTHR15223:SF1">
    <property type="entry name" value="NADH DEHYDROGENASE [UBIQUINONE] 1 BETA SUBCOMPLEX SUBUNIT 2, MITOCHONDRIAL"/>
    <property type="match status" value="1"/>
</dbReference>
<accession>A0A815S8M6</accession>
<evidence type="ECO:0000256" key="12">
    <source>
        <dbReference type="SAM" id="MobiDB-lite"/>
    </source>
</evidence>
<keyword evidence="7" id="KW-0999">Mitochondrion inner membrane</keyword>
<evidence type="ECO:0000256" key="4">
    <source>
        <dbReference type="ARBA" id="ARBA00011533"/>
    </source>
</evidence>
<keyword evidence="9" id="KW-0249">Electron transport</keyword>
<comment type="caution">
    <text evidence="14">The sequence shown here is derived from an EMBL/GenBank/DDBJ whole genome shotgun (WGS) entry which is preliminary data.</text>
</comment>
<keyword evidence="6" id="KW-0679">Respiratory chain</keyword>
<evidence type="ECO:0000256" key="9">
    <source>
        <dbReference type="ARBA" id="ARBA00022982"/>
    </source>
</evidence>
<evidence type="ECO:0000256" key="11">
    <source>
        <dbReference type="ARBA" id="ARBA00023136"/>
    </source>
</evidence>
<evidence type="ECO:0000256" key="6">
    <source>
        <dbReference type="ARBA" id="ARBA00022660"/>
    </source>
</evidence>
<dbReference type="EMBL" id="CAJNOR010004248">
    <property type="protein sequence ID" value="CAF1487223.1"/>
    <property type="molecule type" value="Genomic_DNA"/>
</dbReference>
<evidence type="ECO:0000256" key="10">
    <source>
        <dbReference type="ARBA" id="ARBA00023128"/>
    </source>
</evidence>
<dbReference type="GO" id="GO:0045271">
    <property type="term" value="C:respiratory chain complex I"/>
    <property type="evidence" value="ECO:0007669"/>
    <property type="project" value="InterPro"/>
</dbReference>
<evidence type="ECO:0000256" key="7">
    <source>
        <dbReference type="ARBA" id="ARBA00022792"/>
    </source>
</evidence>
<evidence type="ECO:0000256" key="2">
    <source>
        <dbReference type="ARBA" id="ARBA00004443"/>
    </source>
</evidence>
<dbReference type="PANTHER" id="PTHR15223">
    <property type="entry name" value="NADH-UBIQUINONE OXIDOREDUCTASE AGGG SUBUNIT"/>
    <property type="match status" value="1"/>
</dbReference>
<feature type="region of interest" description="Disordered" evidence="12">
    <location>
        <begin position="26"/>
        <end position="61"/>
    </location>
</feature>
<comment type="function">
    <text evidence="1">Accessory subunit of the mitochondrial membrane respiratory chain NADH dehydrogenase (Complex I), that is believed not to be involved in catalysis. Complex I functions in the transfer of electrons from NADH to the respiratory chain. The immediate electron acceptor for the enzyme is believed to be ubiquinone.</text>
</comment>
<keyword evidence="5" id="KW-0813">Transport</keyword>
<organism evidence="14 15">
    <name type="scientific">Adineta ricciae</name>
    <name type="common">Rotifer</name>
    <dbReference type="NCBI Taxonomy" id="249248"/>
    <lineage>
        <taxon>Eukaryota</taxon>
        <taxon>Metazoa</taxon>
        <taxon>Spiralia</taxon>
        <taxon>Gnathifera</taxon>
        <taxon>Rotifera</taxon>
        <taxon>Eurotatoria</taxon>
        <taxon>Bdelloidea</taxon>
        <taxon>Adinetida</taxon>
        <taxon>Adinetidae</taxon>
        <taxon>Adineta</taxon>
    </lineage>
</organism>
<name>A0A815S8M6_ADIRI</name>
<feature type="compositionally biased region" description="Basic and acidic residues" evidence="12">
    <location>
        <begin position="35"/>
        <end position="47"/>
    </location>
</feature>
<evidence type="ECO:0000256" key="5">
    <source>
        <dbReference type="ARBA" id="ARBA00022448"/>
    </source>
</evidence>
<reference evidence="14" key="1">
    <citation type="submission" date="2021-02" db="EMBL/GenBank/DDBJ databases">
        <authorList>
            <person name="Nowell W R."/>
        </authorList>
    </citation>
    <scope>NUCLEOTIDE SEQUENCE</scope>
</reference>
<evidence type="ECO:0000313" key="14">
    <source>
        <dbReference type="EMBL" id="CAF1487223.1"/>
    </source>
</evidence>
<keyword evidence="13" id="KW-0812">Transmembrane</keyword>
<evidence type="ECO:0000256" key="8">
    <source>
        <dbReference type="ARBA" id="ARBA00022946"/>
    </source>
</evidence>
<keyword evidence="15" id="KW-1185">Reference proteome</keyword>
<sequence length="171" mass="20158">MNRAIVKLFSSSSRLVPRIYASTVPTGTKATGHHGAGDVHHHDDHGHGHGHGHHHEPELRKTHEWRHHSGMQSKYENQSEDPSISFVQERPNYHDYRPSYGQIPLTLPYRSHAHIYEMWLYHAALVLSIWFWWYVLWRFTKEPFWFFGHAHYPDMSKFTDEELGIPADDLD</sequence>
<dbReference type="Proteomes" id="UP000663828">
    <property type="component" value="Unassembled WGS sequence"/>
</dbReference>
<evidence type="ECO:0000256" key="13">
    <source>
        <dbReference type="SAM" id="Phobius"/>
    </source>
</evidence>
<dbReference type="GO" id="GO:0032981">
    <property type="term" value="P:mitochondrial respiratory chain complex I assembly"/>
    <property type="evidence" value="ECO:0007669"/>
    <property type="project" value="TreeGrafter"/>
</dbReference>
<gene>
    <name evidence="14" type="ORF">XAT740_LOCUS38878</name>
</gene>
<comment type="subunit">
    <text evidence="4">Complex I is composed of 45 different subunits.</text>
</comment>